<keyword evidence="3" id="KW-1185">Reference proteome</keyword>
<evidence type="ECO:0000313" key="2">
    <source>
        <dbReference type="EMBL" id="QDV83659.1"/>
    </source>
</evidence>
<organism evidence="2 3">
    <name type="scientific">Stieleria magnilauensis</name>
    <dbReference type="NCBI Taxonomy" id="2527963"/>
    <lineage>
        <taxon>Bacteria</taxon>
        <taxon>Pseudomonadati</taxon>
        <taxon>Planctomycetota</taxon>
        <taxon>Planctomycetia</taxon>
        <taxon>Pirellulales</taxon>
        <taxon>Pirellulaceae</taxon>
        <taxon>Stieleria</taxon>
    </lineage>
</organism>
<dbReference type="Proteomes" id="UP000318081">
    <property type="component" value="Chromosome"/>
</dbReference>
<evidence type="ECO:0008006" key="4">
    <source>
        <dbReference type="Google" id="ProtNLM"/>
    </source>
</evidence>
<protein>
    <recommendedName>
        <fullName evidence="4">Secreted protein</fullName>
    </recommendedName>
</protein>
<proteinExistence type="predicted"/>
<dbReference type="PROSITE" id="PS51257">
    <property type="entry name" value="PROKAR_LIPOPROTEIN"/>
    <property type="match status" value="1"/>
</dbReference>
<dbReference type="EMBL" id="CP036432">
    <property type="protein sequence ID" value="QDV83659.1"/>
    <property type="molecule type" value="Genomic_DNA"/>
</dbReference>
<feature type="compositionally biased region" description="Basic and acidic residues" evidence="1">
    <location>
        <begin position="50"/>
        <end position="59"/>
    </location>
</feature>
<gene>
    <name evidence="2" type="ORF">TBK1r_26010</name>
</gene>
<dbReference type="RefSeq" id="WP_145210799.1">
    <property type="nucleotide sequence ID" value="NZ_CP036432.1"/>
</dbReference>
<evidence type="ECO:0000256" key="1">
    <source>
        <dbReference type="SAM" id="MobiDB-lite"/>
    </source>
</evidence>
<feature type="region of interest" description="Disordered" evidence="1">
    <location>
        <begin position="40"/>
        <end position="59"/>
    </location>
</feature>
<evidence type="ECO:0000313" key="3">
    <source>
        <dbReference type="Proteomes" id="UP000318081"/>
    </source>
</evidence>
<sequence>MKFFTHAFVLLLVIGSAGCAEEEPERTYNASDIEQLLMEHPELNDAPPPEFREKSEVYE</sequence>
<reference evidence="2 3" key="1">
    <citation type="submission" date="2019-02" db="EMBL/GenBank/DDBJ databases">
        <title>Deep-cultivation of Planctomycetes and their phenomic and genomic characterization uncovers novel biology.</title>
        <authorList>
            <person name="Wiegand S."/>
            <person name="Jogler M."/>
            <person name="Boedeker C."/>
            <person name="Pinto D."/>
            <person name="Vollmers J."/>
            <person name="Rivas-Marin E."/>
            <person name="Kohn T."/>
            <person name="Peeters S.H."/>
            <person name="Heuer A."/>
            <person name="Rast P."/>
            <person name="Oberbeckmann S."/>
            <person name="Bunk B."/>
            <person name="Jeske O."/>
            <person name="Meyerdierks A."/>
            <person name="Storesund J.E."/>
            <person name="Kallscheuer N."/>
            <person name="Luecker S."/>
            <person name="Lage O.M."/>
            <person name="Pohl T."/>
            <person name="Merkel B.J."/>
            <person name="Hornburger P."/>
            <person name="Mueller R.-W."/>
            <person name="Bruemmer F."/>
            <person name="Labrenz M."/>
            <person name="Spormann A.M."/>
            <person name="Op den Camp H."/>
            <person name="Overmann J."/>
            <person name="Amann R."/>
            <person name="Jetten M.S.M."/>
            <person name="Mascher T."/>
            <person name="Medema M.H."/>
            <person name="Devos D.P."/>
            <person name="Kaster A.-K."/>
            <person name="Ovreas L."/>
            <person name="Rohde M."/>
            <person name="Galperin M.Y."/>
            <person name="Jogler C."/>
        </authorList>
    </citation>
    <scope>NUCLEOTIDE SEQUENCE [LARGE SCALE GENOMIC DNA]</scope>
    <source>
        <strain evidence="2 3">TBK1r</strain>
    </source>
</reference>
<accession>A0ABX5XP14</accession>
<name>A0ABX5XP14_9BACT</name>